<evidence type="ECO:0000259" key="2">
    <source>
        <dbReference type="PROSITE" id="PS50110"/>
    </source>
</evidence>
<keyword evidence="1" id="KW-0597">Phosphoprotein</keyword>
<proteinExistence type="predicted"/>
<dbReference type="RefSeq" id="WP_218603671.1">
    <property type="nucleotide sequence ID" value="NZ_JADQDJ010000148.1"/>
</dbReference>
<feature type="modified residue" description="4-aspartylphosphate" evidence="1">
    <location>
        <position position="58"/>
    </location>
</feature>
<evidence type="ECO:0000313" key="3">
    <source>
        <dbReference type="EMBL" id="MBW0137244.1"/>
    </source>
</evidence>
<dbReference type="PANTHER" id="PTHR44520">
    <property type="entry name" value="RESPONSE REGULATOR RCP1-RELATED"/>
    <property type="match status" value="1"/>
</dbReference>
<reference evidence="3 4" key="1">
    <citation type="submission" date="2020-11" db="EMBL/GenBank/DDBJ databases">
        <title>Pseudonocardia abyssalis sp. nov. and Pseudonocardia oceani sp. nov., description and phylogenomic analysis of two novel actinomycetes isolated from the deep Southern Ocean.</title>
        <authorList>
            <person name="Parra J."/>
        </authorList>
    </citation>
    <scope>NUCLEOTIDE SEQUENCE [LARGE SCALE GENOMIC DNA]</scope>
    <source>
        <strain evidence="3 4">KRD-168</strain>
    </source>
</reference>
<sequence>MTDLVLMIEDSAEDVEAVQRTMARSYPTTELEAIADGRRALDRLLDDTVGRPDVVLLDLNLPGVDGRSVLSEIRGRPELADLVVVVLTSSTDPRDVEQCYRAGANGYVFKPVDYAMFCAALCGALDYWLPHGGAVTA</sequence>
<protein>
    <submittedName>
        <fullName evidence="3">Response regulator</fullName>
    </submittedName>
</protein>
<keyword evidence="4" id="KW-1185">Reference proteome</keyword>
<dbReference type="InterPro" id="IPR052893">
    <property type="entry name" value="TCS_response_regulator"/>
</dbReference>
<dbReference type="Proteomes" id="UP000694287">
    <property type="component" value="Unassembled WGS sequence"/>
</dbReference>
<dbReference type="PROSITE" id="PS50110">
    <property type="entry name" value="RESPONSE_REGULATORY"/>
    <property type="match status" value="1"/>
</dbReference>
<comment type="caution">
    <text evidence="3">The sequence shown here is derived from an EMBL/GenBank/DDBJ whole genome shotgun (WGS) entry which is preliminary data.</text>
</comment>
<gene>
    <name evidence="3" type="ORF">I4I81_23705</name>
</gene>
<evidence type="ECO:0000256" key="1">
    <source>
        <dbReference type="PROSITE-ProRule" id="PRU00169"/>
    </source>
</evidence>
<dbReference type="Pfam" id="PF00072">
    <property type="entry name" value="Response_reg"/>
    <property type="match status" value="1"/>
</dbReference>
<evidence type="ECO:0000313" key="4">
    <source>
        <dbReference type="Proteomes" id="UP000694287"/>
    </source>
</evidence>
<dbReference type="InterPro" id="IPR001789">
    <property type="entry name" value="Sig_transdc_resp-reg_receiver"/>
</dbReference>
<dbReference type="SMART" id="SM00448">
    <property type="entry name" value="REC"/>
    <property type="match status" value="1"/>
</dbReference>
<name>A0ABS6UYD9_9PSEU</name>
<feature type="domain" description="Response regulatory" evidence="2">
    <location>
        <begin position="4"/>
        <end position="125"/>
    </location>
</feature>
<dbReference type="PANTHER" id="PTHR44520:SF2">
    <property type="entry name" value="RESPONSE REGULATOR RCP1"/>
    <property type="match status" value="1"/>
</dbReference>
<accession>A0ABS6UYD9</accession>
<dbReference type="EMBL" id="JADQDK010000001">
    <property type="protein sequence ID" value="MBW0137244.1"/>
    <property type="molecule type" value="Genomic_DNA"/>
</dbReference>
<dbReference type="CDD" id="cd17557">
    <property type="entry name" value="REC_Rcp-like"/>
    <property type="match status" value="1"/>
</dbReference>
<organism evidence="3 4">
    <name type="scientific">Pseudonocardia abyssalis</name>
    <dbReference type="NCBI Taxonomy" id="2792008"/>
    <lineage>
        <taxon>Bacteria</taxon>
        <taxon>Bacillati</taxon>
        <taxon>Actinomycetota</taxon>
        <taxon>Actinomycetes</taxon>
        <taxon>Pseudonocardiales</taxon>
        <taxon>Pseudonocardiaceae</taxon>
        <taxon>Pseudonocardia</taxon>
    </lineage>
</organism>